<feature type="transmembrane region" description="Helical" evidence="2">
    <location>
        <begin position="194"/>
        <end position="216"/>
    </location>
</feature>
<dbReference type="InterPro" id="IPR001387">
    <property type="entry name" value="Cro/C1-type_HTH"/>
</dbReference>
<dbReference type="SMART" id="SM00530">
    <property type="entry name" value="HTH_XRE"/>
    <property type="match status" value="1"/>
</dbReference>
<keyword evidence="1" id="KW-0802">TPR repeat</keyword>
<proteinExistence type="predicted"/>
<dbReference type="Gene3D" id="1.25.40.10">
    <property type="entry name" value="Tetratricopeptide repeat domain"/>
    <property type="match status" value="1"/>
</dbReference>
<dbReference type="GO" id="GO:0003677">
    <property type="term" value="F:DNA binding"/>
    <property type="evidence" value="ECO:0007669"/>
    <property type="project" value="InterPro"/>
</dbReference>
<dbReference type="PROSITE" id="PS50005">
    <property type="entry name" value="TPR"/>
    <property type="match status" value="2"/>
</dbReference>
<accession>A0A969PU46</accession>
<sequence length="424" mass="49858">MRIDINMDQDIGRMVASRRIQTSVTQEELASGICSIPYLSKLENNKLTNPNPETVELLLERLDVDYDYFRRVQADSVRTIQKLYKSINNKRMKTAEKQWETLSQYAKEHPLLAVNADFLLIQFRYELFKWDMKAADKTKKRLDELSKTLSELQQFYFNYFIGLYASMNYNLVEGVRTMEHSLAIGKSLNIKDEFLFYHIALSYSLLGSSSLALFYAKEGLVIFQENLEQERVIDTFSLLGICYIRLRQYKQAEDIFDKVLDLSAEKESDSLLSMTFHNKGYLYSHKGDSELAIQYYEKSLKYQVEHSDKYFNTLFFMAKEYIKSNNIEKAKEVIDSDRERLNEPLSEIKLQMEMLRRKIGNNPESSVHYIEEIVFPFLETKPNSKLMTEACLQIGEAYEKLFKYKASSQFYKKAIDLYSDIELF</sequence>
<organism evidence="4 5">
    <name type="scientific">Alkalicoccus luteus</name>
    <dbReference type="NCBI Taxonomy" id="1237094"/>
    <lineage>
        <taxon>Bacteria</taxon>
        <taxon>Bacillati</taxon>
        <taxon>Bacillota</taxon>
        <taxon>Bacilli</taxon>
        <taxon>Bacillales</taxon>
        <taxon>Bacillaceae</taxon>
        <taxon>Alkalicoccus</taxon>
    </lineage>
</organism>
<evidence type="ECO:0000256" key="1">
    <source>
        <dbReference type="PROSITE-ProRule" id="PRU00339"/>
    </source>
</evidence>
<evidence type="ECO:0000259" key="3">
    <source>
        <dbReference type="PROSITE" id="PS50943"/>
    </source>
</evidence>
<dbReference type="AlphaFoldDB" id="A0A969PU46"/>
<dbReference type="SUPFAM" id="SSF47413">
    <property type="entry name" value="lambda repressor-like DNA-binding domains"/>
    <property type="match status" value="1"/>
</dbReference>
<gene>
    <name evidence="4" type="ORF">HCN83_08260</name>
</gene>
<evidence type="ECO:0000313" key="5">
    <source>
        <dbReference type="Proteomes" id="UP000752012"/>
    </source>
</evidence>
<dbReference type="SUPFAM" id="SSF48452">
    <property type="entry name" value="TPR-like"/>
    <property type="match status" value="2"/>
</dbReference>
<evidence type="ECO:0000313" key="4">
    <source>
        <dbReference type="EMBL" id="NJP37579.1"/>
    </source>
</evidence>
<dbReference type="Pfam" id="PF01381">
    <property type="entry name" value="HTH_3"/>
    <property type="match status" value="1"/>
</dbReference>
<dbReference type="PANTHER" id="PTHR12558">
    <property type="entry name" value="CELL DIVISION CYCLE 16,23,27"/>
    <property type="match status" value="1"/>
</dbReference>
<dbReference type="InterPro" id="IPR019734">
    <property type="entry name" value="TPR_rpt"/>
</dbReference>
<keyword evidence="2" id="KW-1133">Transmembrane helix</keyword>
<dbReference type="InterPro" id="IPR010982">
    <property type="entry name" value="Lambda_DNA-bd_dom_sf"/>
</dbReference>
<keyword evidence="5" id="KW-1185">Reference proteome</keyword>
<dbReference type="PANTHER" id="PTHR12558:SF13">
    <property type="entry name" value="CELL DIVISION CYCLE PROTEIN 27 HOMOLOG"/>
    <property type="match status" value="1"/>
</dbReference>
<dbReference type="InterPro" id="IPR011990">
    <property type="entry name" value="TPR-like_helical_dom_sf"/>
</dbReference>
<evidence type="ECO:0000256" key="2">
    <source>
        <dbReference type="SAM" id="Phobius"/>
    </source>
</evidence>
<dbReference type="Pfam" id="PF13424">
    <property type="entry name" value="TPR_12"/>
    <property type="match status" value="1"/>
</dbReference>
<name>A0A969PU46_9BACI</name>
<dbReference type="CDD" id="cd00093">
    <property type="entry name" value="HTH_XRE"/>
    <property type="match status" value="1"/>
</dbReference>
<feature type="repeat" description="TPR" evidence="1">
    <location>
        <begin position="233"/>
        <end position="266"/>
    </location>
</feature>
<dbReference type="EMBL" id="JAATHJ010000009">
    <property type="protein sequence ID" value="NJP37579.1"/>
    <property type="molecule type" value="Genomic_DNA"/>
</dbReference>
<protein>
    <submittedName>
        <fullName evidence="4">Helix-turn-helix transcriptional regulator</fullName>
    </submittedName>
</protein>
<comment type="caution">
    <text evidence="4">The sequence shown here is derived from an EMBL/GenBank/DDBJ whole genome shotgun (WGS) entry which is preliminary data.</text>
</comment>
<keyword evidence="2" id="KW-0812">Transmembrane</keyword>
<keyword evidence="2" id="KW-0472">Membrane</keyword>
<dbReference type="RefSeq" id="WP_168006241.1">
    <property type="nucleotide sequence ID" value="NZ_JAATHJ010000009.1"/>
</dbReference>
<feature type="repeat" description="TPR" evidence="1">
    <location>
        <begin position="273"/>
        <end position="306"/>
    </location>
</feature>
<dbReference type="PROSITE" id="PS50943">
    <property type="entry name" value="HTH_CROC1"/>
    <property type="match status" value="1"/>
</dbReference>
<feature type="domain" description="HTH cro/C1-type" evidence="3">
    <location>
        <begin position="15"/>
        <end position="69"/>
    </location>
</feature>
<reference evidence="4 5" key="1">
    <citation type="submission" date="2020-03" db="EMBL/GenBank/DDBJ databases">
        <title>Assessment of the enzymatic potential of alkaline-tolerant lipase obtained from Bacillus luteus H11 (technogenic soil) for the bioremediation of saline soils contaminated with petroleum substances.</title>
        <authorList>
            <person name="Kalwasinska A."/>
        </authorList>
    </citation>
    <scope>NUCLEOTIDE SEQUENCE [LARGE SCALE GENOMIC DNA]</scope>
    <source>
        <strain evidence="4 5">H11</strain>
    </source>
</reference>
<dbReference type="Pfam" id="PF13181">
    <property type="entry name" value="TPR_8"/>
    <property type="match status" value="1"/>
</dbReference>
<dbReference type="Gene3D" id="1.10.260.40">
    <property type="entry name" value="lambda repressor-like DNA-binding domains"/>
    <property type="match status" value="1"/>
</dbReference>
<dbReference type="Proteomes" id="UP000752012">
    <property type="component" value="Unassembled WGS sequence"/>
</dbReference>
<dbReference type="SMART" id="SM00028">
    <property type="entry name" value="TPR"/>
    <property type="match status" value="4"/>
</dbReference>